<keyword evidence="2" id="KW-0472">Membrane</keyword>
<keyword evidence="2" id="KW-0812">Transmembrane</keyword>
<sequence length="186" mass="18822">MTTSGLRVTPVRRTVAIAVALVTGQALLCGVIGVVTFGEPGDTKTGARAAGPEFRGPPAVAPTASVPPAVAGPSAKHSTRRPEAAPTRTASRPPPPAETPGPPARPALPQTAIALPPAPPDTGTPSSALVPPPAPPPAPPADGEETQAPVRVWDRCDEEGAAGLTADGRAVRCLRGRHGDLRWRLV</sequence>
<organism evidence="3 4">
    <name type="scientific">Actinoplanes digitatis</name>
    <dbReference type="NCBI Taxonomy" id="1868"/>
    <lineage>
        <taxon>Bacteria</taxon>
        <taxon>Bacillati</taxon>
        <taxon>Actinomycetota</taxon>
        <taxon>Actinomycetes</taxon>
        <taxon>Micromonosporales</taxon>
        <taxon>Micromonosporaceae</taxon>
        <taxon>Actinoplanes</taxon>
    </lineage>
</organism>
<evidence type="ECO:0000256" key="1">
    <source>
        <dbReference type="SAM" id="MobiDB-lite"/>
    </source>
</evidence>
<feature type="transmembrane region" description="Helical" evidence="2">
    <location>
        <begin position="15"/>
        <end position="38"/>
    </location>
</feature>
<keyword evidence="2" id="KW-1133">Transmembrane helix</keyword>
<evidence type="ECO:0000313" key="3">
    <source>
        <dbReference type="EMBL" id="MBB4760235.1"/>
    </source>
</evidence>
<dbReference type="AlphaFoldDB" id="A0A7W7MN68"/>
<name>A0A7W7MN68_9ACTN</name>
<evidence type="ECO:0000256" key="2">
    <source>
        <dbReference type="SAM" id="Phobius"/>
    </source>
</evidence>
<feature type="compositionally biased region" description="Pro residues" evidence="1">
    <location>
        <begin position="130"/>
        <end position="140"/>
    </location>
</feature>
<comment type="caution">
    <text evidence="3">The sequence shown here is derived from an EMBL/GenBank/DDBJ whole genome shotgun (WGS) entry which is preliminary data.</text>
</comment>
<protein>
    <submittedName>
        <fullName evidence="3">Uncharacterized protein</fullName>
    </submittedName>
</protein>
<accession>A0A7W7MN68</accession>
<keyword evidence="4" id="KW-1185">Reference proteome</keyword>
<dbReference type="Proteomes" id="UP000578112">
    <property type="component" value="Unassembled WGS sequence"/>
</dbReference>
<dbReference type="RefSeq" id="WP_184989907.1">
    <property type="nucleotide sequence ID" value="NZ_BOMK01000033.1"/>
</dbReference>
<gene>
    <name evidence="3" type="ORF">BJ971_000791</name>
</gene>
<feature type="compositionally biased region" description="Pro residues" evidence="1">
    <location>
        <begin position="92"/>
        <end position="106"/>
    </location>
</feature>
<feature type="region of interest" description="Disordered" evidence="1">
    <location>
        <begin position="42"/>
        <end position="151"/>
    </location>
</feature>
<reference evidence="3 4" key="1">
    <citation type="submission" date="2020-08" db="EMBL/GenBank/DDBJ databases">
        <title>Sequencing the genomes of 1000 actinobacteria strains.</title>
        <authorList>
            <person name="Klenk H.-P."/>
        </authorList>
    </citation>
    <scope>NUCLEOTIDE SEQUENCE [LARGE SCALE GENOMIC DNA]</scope>
    <source>
        <strain evidence="3 4">DSM 43149</strain>
    </source>
</reference>
<feature type="compositionally biased region" description="Low complexity" evidence="1">
    <location>
        <begin position="56"/>
        <end position="75"/>
    </location>
</feature>
<evidence type="ECO:0000313" key="4">
    <source>
        <dbReference type="Proteomes" id="UP000578112"/>
    </source>
</evidence>
<proteinExistence type="predicted"/>
<dbReference type="EMBL" id="JACHNH010000001">
    <property type="protein sequence ID" value="MBB4760235.1"/>
    <property type="molecule type" value="Genomic_DNA"/>
</dbReference>